<reference evidence="2" key="1">
    <citation type="submission" date="2021-01" db="EMBL/GenBank/DDBJ databases">
        <authorList>
            <person name="Corre E."/>
            <person name="Pelletier E."/>
            <person name="Niang G."/>
            <person name="Scheremetjew M."/>
            <person name="Finn R."/>
            <person name="Kale V."/>
            <person name="Holt S."/>
            <person name="Cochrane G."/>
            <person name="Meng A."/>
            <person name="Brown T."/>
            <person name="Cohen L."/>
        </authorList>
    </citation>
    <scope>NUCLEOTIDE SEQUENCE</scope>
</reference>
<evidence type="ECO:0000313" key="2">
    <source>
        <dbReference type="EMBL" id="CAD8864383.1"/>
    </source>
</evidence>
<feature type="compositionally biased region" description="Low complexity" evidence="1">
    <location>
        <begin position="1"/>
        <end position="12"/>
    </location>
</feature>
<organism evidence="2">
    <name type="scientific">Noctiluca scintillans</name>
    <name type="common">Sea sparkle</name>
    <name type="synonym">Red tide dinoflagellate</name>
    <dbReference type="NCBI Taxonomy" id="2966"/>
    <lineage>
        <taxon>Eukaryota</taxon>
        <taxon>Sar</taxon>
        <taxon>Alveolata</taxon>
        <taxon>Dinophyceae</taxon>
        <taxon>Noctilucales</taxon>
        <taxon>Noctilucaceae</taxon>
        <taxon>Noctiluca</taxon>
    </lineage>
</organism>
<gene>
    <name evidence="2" type="ORF">NSCI0253_LOCUS38738</name>
</gene>
<evidence type="ECO:0000256" key="1">
    <source>
        <dbReference type="SAM" id="MobiDB-lite"/>
    </source>
</evidence>
<accession>A0A7S1AU05</accession>
<protein>
    <submittedName>
        <fullName evidence="2">Uncharacterized protein</fullName>
    </submittedName>
</protein>
<sequence>MGRHSSSPSGSRGRARSPPRRRSPSRKRRSPSPPRSRKRSPSCRRSPRRRSASPPAKSRRKSPSKSKSRSRSYRRPLGAGNAQALGEAIDSIKAEVVEGKPRHNGDVTFQAEVLLTLTTTSMGTAGRPRTMCIRGPVRPDKDQAHKDCDELESAGKDGVKAVRDLAAVMKRSRIKT</sequence>
<feature type="compositionally biased region" description="Basic residues" evidence="1">
    <location>
        <begin position="13"/>
        <end position="74"/>
    </location>
</feature>
<dbReference type="AlphaFoldDB" id="A0A7S1AU05"/>
<dbReference type="EMBL" id="HBFQ01054497">
    <property type="protein sequence ID" value="CAD8864383.1"/>
    <property type="molecule type" value="Transcribed_RNA"/>
</dbReference>
<name>A0A7S1AU05_NOCSC</name>
<feature type="region of interest" description="Disordered" evidence="1">
    <location>
        <begin position="1"/>
        <end position="82"/>
    </location>
</feature>
<proteinExistence type="predicted"/>
<feature type="region of interest" description="Disordered" evidence="1">
    <location>
        <begin position="123"/>
        <end position="145"/>
    </location>
</feature>